<dbReference type="GO" id="GO:0009288">
    <property type="term" value="C:bacterial-type flagellum"/>
    <property type="evidence" value="ECO:0007669"/>
    <property type="project" value="InterPro"/>
</dbReference>
<dbReference type="GO" id="GO:0006935">
    <property type="term" value="P:chemotaxis"/>
    <property type="evidence" value="ECO:0007669"/>
    <property type="project" value="UniProtKB-KW"/>
</dbReference>
<comment type="subcellular location">
    <subcellularLocation>
        <location evidence="1">Cell membrane</location>
        <topology evidence="1">Peripheral membrane protein</topology>
        <orientation evidence="1">Cytoplasmic side</orientation>
    </subcellularLocation>
</comment>
<evidence type="ECO:0000313" key="14">
    <source>
        <dbReference type="Proteomes" id="UP000587477"/>
    </source>
</evidence>
<evidence type="ECO:0000256" key="1">
    <source>
        <dbReference type="ARBA" id="ARBA00004413"/>
    </source>
</evidence>
<evidence type="ECO:0000313" key="13">
    <source>
        <dbReference type="Proteomes" id="UP000250069"/>
    </source>
</evidence>
<dbReference type="InterPro" id="IPR053716">
    <property type="entry name" value="Flag_assembly_chemotaxis_eff"/>
</dbReference>
<gene>
    <name evidence="12" type="primary">fliJ</name>
    <name evidence="12" type="ORF">BACVE_004166</name>
    <name evidence="11" type="ORF">BVDSYZ_08695</name>
</gene>
<dbReference type="OMA" id="WMDEISI"/>
<reference evidence="11 13" key="1">
    <citation type="submission" date="2018-06" db="EMBL/GenBank/DDBJ databases">
        <title>Complete Genome Sequence of Bacillus velezensis DSYZ, a Plant Growth-Promoting Rhizobacterium with Antifungal Activity.</title>
        <authorList>
            <person name="Du B."/>
            <person name="Ding Y."/>
            <person name="Liu K."/>
            <person name="Yao L."/>
            <person name="Wang C."/>
            <person name="Li H."/>
            <person name="Liu H."/>
        </authorList>
    </citation>
    <scope>NUCLEOTIDE SEQUENCE [LARGE SCALE GENOMIC DNA]</scope>
    <source>
        <strain evidence="11 13">DSYZ</strain>
    </source>
</reference>
<comment type="similarity">
    <text evidence="2">Belongs to the FliJ family.</text>
</comment>
<dbReference type="Gene3D" id="1.10.287.1700">
    <property type="match status" value="1"/>
</dbReference>
<dbReference type="EMBL" id="CP063687">
    <property type="protein sequence ID" value="QOY29124.1"/>
    <property type="molecule type" value="Genomic_DNA"/>
</dbReference>
<evidence type="ECO:0000256" key="4">
    <source>
        <dbReference type="ARBA" id="ARBA00022448"/>
    </source>
</evidence>
<keyword evidence="12" id="KW-0966">Cell projection</keyword>
<sequence length="147" mass="17973">MAYQFRFQKLLELKENEKDQTLTEYRQSVSEFETVAEKLYENMSKKELLEKDKESKLKCGMSVQEMRHYQQFVSNLENTIYHYQKLVIMKRNEMNEKQEQLTEKNIEVKKFEKMREKQFNMFALEDKAAEMREMDDISIKQFMIQGH</sequence>
<evidence type="ECO:0000256" key="7">
    <source>
        <dbReference type="ARBA" id="ARBA00022795"/>
    </source>
</evidence>
<keyword evidence="5" id="KW-1003">Cell membrane</keyword>
<dbReference type="Proteomes" id="UP000250069">
    <property type="component" value="Chromosome"/>
</dbReference>
<dbReference type="GO" id="GO:0071973">
    <property type="term" value="P:bacterial-type flagellum-dependent cell motility"/>
    <property type="evidence" value="ECO:0007669"/>
    <property type="project" value="InterPro"/>
</dbReference>
<evidence type="ECO:0000256" key="10">
    <source>
        <dbReference type="ARBA" id="ARBA00023225"/>
    </source>
</evidence>
<name>A0A1D9PKG2_BACVE</name>
<keyword evidence="6" id="KW-0145">Chemotaxis</keyword>
<keyword evidence="9" id="KW-0472">Membrane</keyword>
<proteinExistence type="inferred from homology"/>
<keyword evidence="8" id="KW-0653">Protein transport</keyword>
<dbReference type="GO" id="GO:0044781">
    <property type="term" value="P:bacterial-type flagellum organization"/>
    <property type="evidence" value="ECO:0007669"/>
    <property type="project" value="UniProtKB-KW"/>
</dbReference>
<evidence type="ECO:0000256" key="8">
    <source>
        <dbReference type="ARBA" id="ARBA00022927"/>
    </source>
</evidence>
<protein>
    <recommendedName>
        <fullName evidence="3">Flagellar FliJ protein</fullName>
    </recommendedName>
</protein>
<dbReference type="Proteomes" id="UP000587477">
    <property type="component" value="Chromosome"/>
</dbReference>
<dbReference type="GeneID" id="93080741"/>
<keyword evidence="7" id="KW-1005">Bacterial flagellum biogenesis</keyword>
<evidence type="ECO:0000256" key="2">
    <source>
        <dbReference type="ARBA" id="ARBA00010004"/>
    </source>
</evidence>
<dbReference type="GO" id="GO:0005886">
    <property type="term" value="C:plasma membrane"/>
    <property type="evidence" value="ECO:0007669"/>
    <property type="project" value="UniProtKB-SubCell"/>
</dbReference>
<keyword evidence="12" id="KW-0282">Flagellum</keyword>
<organism evidence="12 14">
    <name type="scientific">Bacillus velezensis</name>
    <dbReference type="NCBI Taxonomy" id="492670"/>
    <lineage>
        <taxon>Bacteria</taxon>
        <taxon>Bacillati</taxon>
        <taxon>Bacillota</taxon>
        <taxon>Bacilli</taxon>
        <taxon>Bacillales</taxon>
        <taxon>Bacillaceae</taxon>
        <taxon>Bacillus</taxon>
        <taxon>Bacillus amyloliquefaciens group</taxon>
    </lineage>
</organism>
<evidence type="ECO:0000256" key="5">
    <source>
        <dbReference type="ARBA" id="ARBA00022475"/>
    </source>
</evidence>
<dbReference type="GO" id="GO:0015031">
    <property type="term" value="P:protein transport"/>
    <property type="evidence" value="ECO:0007669"/>
    <property type="project" value="UniProtKB-KW"/>
</dbReference>
<evidence type="ECO:0000313" key="11">
    <source>
        <dbReference type="EMBL" id="AWX72096.1"/>
    </source>
</evidence>
<evidence type="ECO:0000256" key="3">
    <source>
        <dbReference type="ARBA" id="ARBA00020392"/>
    </source>
</evidence>
<dbReference type="STRING" id="1155777.BANAU_1578"/>
<evidence type="ECO:0000256" key="9">
    <source>
        <dbReference type="ARBA" id="ARBA00023136"/>
    </source>
</evidence>
<dbReference type="RefSeq" id="WP_003154253.1">
    <property type="nucleotide sequence ID" value="NZ_AP018402.1"/>
</dbReference>
<reference evidence="14" key="3">
    <citation type="submission" date="2020-10" db="EMBL/GenBank/DDBJ databases">
        <title>Complete genome sequence of Bacillus velezensis NST6.</title>
        <authorList>
            <person name="Choi J."/>
        </authorList>
    </citation>
    <scope>NUCLEOTIDE SEQUENCE [LARGE SCALE GENOMIC DNA]</scope>
    <source>
        <strain evidence="14">NST6</strain>
    </source>
</reference>
<accession>A0A1D9PKG2</accession>
<dbReference type="NCBIfam" id="TIGR02473">
    <property type="entry name" value="flagell_FliJ"/>
    <property type="match status" value="1"/>
</dbReference>
<dbReference type="Pfam" id="PF02050">
    <property type="entry name" value="FliJ"/>
    <property type="match status" value="1"/>
</dbReference>
<dbReference type="EMBL" id="CP030150">
    <property type="protein sequence ID" value="AWX72096.1"/>
    <property type="molecule type" value="Genomic_DNA"/>
</dbReference>
<dbReference type="KEGG" id="bmp:NG74_01670"/>
<dbReference type="InterPro" id="IPR012823">
    <property type="entry name" value="Flagell_FliJ"/>
</dbReference>
<dbReference type="AlphaFoldDB" id="A0A1D9PKG2"/>
<keyword evidence="4" id="KW-0813">Transport</keyword>
<keyword evidence="10" id="KW-1006">Bacterial flagellum protein export</keyword>
<evidence type="ECO:0000256" key="6">
    <source>
        <dbReference type="ARBA" id="ARBA00022500"/>
    </source>
</evidence>
<reference evidence="12" key="2">
    <citation type="journal article" date="2020" name="Genomics">
        <title>Complete genome sequence of Bacillus velezensis NST6 and comparison with the species belonging to operational group B. amyloliquefaciens.</title>
        <authorList>
            <person name="Choi J."/>
            <person name="Nam J."/>
            <person name="Seo M.H."/>
        </authorList>
    </citation>
    <scope>NUCLEOTIDE SEQUENCE</scope>
    <source>
        <strain evidence="12">NST6</strain>
    </source>
</reference>
<keyword evidence="12" id="KW-0969">Cilium</keyword>
<evidence type="ECO:0000313" key="12">
    <source>
        <dbReference type="EMBL" id="QOY29124.1"/>
    </source>
</evidence>